<comment type="caution">
    <text evidence="1">The sequence shown here is derived from an EMBL/GenBank/DDBJ whole genome shotgun (WGS) entry which is preliminary data.</text>
</comment>
<dbReference type="RefSeq" id="WP_189047303.1">
    <property type="nucleotide sequence ID" value="NZ_BMJQ01000007.1"/>
</dbReference>
<name>A0A8J3E2N0_9PROT</name>
<reference evidence="1" key="1">
    <citation type="journal article" date="2014" name="Int. J. Syst. Evol. Microbiol.">
        <title>Complete genome sequence of Corynebacterium casei LMG S-19264T (=DSM 44701T), isolated from a smear-ripened cheese.</title>
        <authorList>
            <consortium name="US DOE Joint Genome Institute (JGI-PGF)"/>
            <person name="Walter F."/>
            <person name="Albersmeier A."/>
            <person name="Kalinowski J."/>
            <person name="Ruckert C."/>
        </authorList>
    </citation>
    <scope>NUCLEOTIDE SEQUENCE</scope>
    <source>
        <strain evidence="1">CGMCC 1.15725</strain>
    </source>
</reference>
<sequence length="346" mass="36364">MTTTDDTLSLTREALAAPMPFGALAKSFTQSASPVSGITWYDLEKPAKSLVPVITPLRNMIPRVPAYRADRVRFDGMRYKIAVGLDVDEQTITIAYGPDDTVAGVPFGQALRTGVLDGCYLRRSRAFYTAWNLPPVGVVPLFAGRISTVDQVGRVEAQVRIKSLPVLLDTLMPRNLAGALVGYDANGLLTNEFANVVGRVLPGSTNPSYVGGDAWGAKDAIDAAYNLTPPAVVEVPGPDATAAETEAYAAYEAALAAYNTAFASALATEEGKWFRIALCGLVPVSVGSLTAADIGKYLVPSAAADGTITATAVARADLTLGQYIDSFGTIEKMGADGRPLVNVKNG</sequence>
<dbReference type="EMBL" id="BMJQ01000007">
    <property type="protein sequence ID" value="GGF22792.1"/>
    <property type="molecule type" value="Genomic_DNA"/>
</dbReference>
<evidence type="ECO:0000313" key="1">
    <source>
        <dbReference type="EMBL" id="GGF22792.1"/>
    </source>
</evidence>
<proteinExistence type="predicted"/>
<protein>
    <submittedName>
        <fullName evidence="1">Uncharacterized protein</fullName>
    </submittedName>
</protein>
<keyword evidence="2" id="KW-1185">Reference proteome</keyword>
<dbReference type="AlphaFoldDB" id="A0A8J3E2N0"/>
<organism evidence="1 2">
    <name type="scientific">Aliidongia dinghuensis</name>
    <dbReference type="NCBI Taxonomy" id="1867774"/>
    <lineage>
        <taxon>Bacteria</taxon>
        <taxon>Pseudomonadati</taxon>
        <taxon>Pseudomonadota</taxon>
        <taxon>Alphaproteobacteria</taxon>
        <taxon>Rhodospirillales</taxon>
        <taxon>Dongiaceae</taxon>
        <taxon>Aliidongia</taxon>
    </lineage>
</organism>
<dbReference type="Proteomes" id="UP000646365">
    <property type="component" value="Unassembled WGS sequence"/>
</dbReference>
<dbReference type="Pfam" id="PF09931">
    <property type="entry name" value="Phage_phiJL001_Gp84_N"/>
    <property type="match status" value="1"/>
</dbReference>
<accession>A0A8J3E2N0</accession>
<reference evidence="1" key="2">
    <citation type="submission" date="2020-09" db="EMBL/GenBank/DDBJ databases">
        <authorList>
            <person name="Sun Q."/>
            <person name="Zhou Y."/>
        </authorList>
    </citation>
    <scope>NUCLEOTIDE SEQUENCE</scope>
    <source>
        <strain evidence="1">CGMCC 1.15725</strain>
    </source>
</reference>
<evidence type="ECO:0000313" key="2">
    <source>
        <dbReference type="Proteomes" id="UP000646365"/>
    </source>
</evidence>
<gene>
    <name evidence="1" type="ORF">GCM10011611_31050</name>
</gene>